<feature type="compositionally biased region" description="Polar residues" evidence="1">
    <location>
        <begin position="446"/>
        <end position="464"/>
    </location>
</feature>
<reference evidence="2 3" key="1">
    <citation type="submission" date="2016-06" db="EMBL/GenBank/DDBJ databases">
        <title>Comparative genomics of the ectomycorrhizal sister species Rhizopogon vinicolor and Rhizopogon vesiculosus (Basidiomycota: Boletales) reveals a divergence of the mating type B locus.</title>
        <authorList>
            <consortium name="DOE Joint Genome Institute"/>
            <person name="Mujic A.B."/>
            <person name="Kuo A."/>
            <person name="Tritt A."/>
            <person name="Lipzen A."/>
            <person name="Chen C."/>
            <person name="Johnson J."/>
            <person name="Sharma A."/>
            <person name="Barry K."/>
            <person name="Grigoriev I.V."/>
            <person name="Spatafora J.W."/>
        </authorList>
    </citation>
    <scope>NUCLEOTIDE SEQUENCE [LARGE SCALE GENOMIC DNA]</scope>
    <source>
        <strain evidence="2 3">AM-OR11-026</strain>
    </source>
</reference>
<dbReference type="PANTHER" id="PTHR15633:SF2">
    <property type="entry name" value="NUCLEOLAR PROTEIN 11"/>
    <property type="match status" value="1"/>
</dbReference>
<feature type="compositionally biased region" description="Low complexity" evidence="1">
    <location>
        <begin position="366"/>
        <end position="380"/>
    </location>
</feature>
<dbReference type="Proteomes" id="UP000092154">
    <property type="component" value="Unassembled WGS sequence"/>
</dbReference>
<name>A0A1B7NF26_9AGAM</name>
<keyword evidence="3" id="KW-1185">Reference proteome</keyword>
<organism evidence="2 3">
    <name type="scientific">Rhizopogon vinicolor AM-OR11-026</name>
    <dbReference type="NCBI Taxonomy" id="1314800"/>
    <lineage>
        <taxon>Eukaryota</taxon>
        <taxon>Fungi</taxon>
        <taxon>Dikarya</taxon>
        <taxon>Basidiomycota</taxon>
        <taxon>Agaricomycotina</taxon>
        <taxon>Agaricomycetes</taxon>
        <taxon>Agaricomycetidae</taxon>
        <taxon>Boletales</taxon>
        <taxon>Suillineae</taxon>
        <taxon>Rhizopogonaceae</taxon>
        <taxon>Rhizopogon</taxon>
    </lineage>
</organism>
<dbReference type="PANTHER" id="PTHR15633">
    <property type="entry name" value="NUCLEOLAR PROTEIN 11"/>
    <property type="match status" value="1"/>
</dbReference>
<dbReference type="STRING" id="1314800.A0A1B7NF26"/>
<feature type="compositionally biased region" description="Acidic residues" evidence="1">
    <location>
        <begin position="672"/>
        <end position="691"/>
    </location>
</feature>
<sequence length="1571" mass="170993">MVNVRQDEVSTRACKCLNIRIQFRPPQGTPPDFLKDQAADSAFALTYVGQDGISVAHPPVTMRTRKMGHALAGTNRCVRYTTLTCLLCQTLAYRVQQLVPLDVEGQEGPLLPTYDWVEQDILMSSSGWIEVHNSCLDPDGVSKLMSSTTYSPTFNVAMPSGVPSTPVPATQPSYIASNDASHPEIPSEPILSNLRPLFAPAPFIPSHPVFSHLSSIATSKSQALRMSAEEQLTVLIRNRVTEIEKAEEELKRAVESLWKRFLESLGQTEKDWGASDMSKRRDLAKKLSISTTGAQAVGTPVVSIRDFVPVSSPARIASPASSIPRVSSLSASLATSAFHHPRALRERSTHTEQARDIPRSPPPYSSHPSSIGSADSRSLSSSTSSGALLALANGECLTQPFKRSMDEARDTAASFRYFIDMEAEMEMMRGRQQRSAAKTSPEIKEGTQSASEAKPSNTSSSARASENESKEAKEDRLQKSDRHDKNGNDSRAKRKVTFDIKPDTLTTDGPTAKNIGNGRGRDAPDMIFDLEGESSDRDSSDAAPVLPFKEAPHIPRRRMRPRSSINHGGLPASLSSLRPTSLPAYASLQAQIAKEESIFSTNSPPPEPLHTERNRRITGPNSLDPQEEEILKLVAADTPSHRGAWKPNSRAWQLFVSRQGGKNGVPGAFIPEEPEAGDPVSDTDDSDDVNEGYDPPGIPASLPIGIEPLSRKREPLSLGSYRPKTSLSDRTGTIVPRLPMTDDRRSASALRKASYAARDRDRSMDPGTLDFASQNDEEGQGNESDEEPIQPDPLDEARGRRRALKILEARNRLPAAGIHNYSGHATVTVQAEGIHIVDLSELHPVVSYTCGSNVTFSGPANSRCTSEDDGRICTTYAAVSSAPEVAEKNGDRTVWIMKQKISGGTLGKSEKREVVVPHKISRIHSDDKTSSILLVSSTGDISVADDELNIQSTLVCPHEQNFLNVFFFSGASCTFLPAHQNPPDTVIVFCSSSASTLLLSIASVTGKDITIVGKNQFSTSHGVSERKTQRVGAFSCSPCGVLSYINESHTWAAYQIETNSSGSSISGTQIGEVLSLAQLSRGICLLSLGSSMVLLAATSGTPSSEISVLLWDMRYGVVLASQAIPIPSSLAPSIKAGIAISLVPADAGQVLLTLCPANTLTTAQSTSQSCRSTVYIIPVESKLKSTITGAIGKTSTTSAWLAPNPRVEMRLDDDPRPKLLIKMAKCLRSNEPHKADEAFFTWVKEHTSAHGQSATSDLSISTPDGAASEALYGHSFVKELLGLFFAPENVTGKCQYSPRVTRHLIENRVVSASMVEGSLFSALREHGDWESIMLAFNSLVDISEDDMISLAKMLIDKERKLQTDSEAMDVDSTHVWTPPLSTYMLACISYPASPAALRLAIRKHLPDAQDLNPILELLDGWTIGGTQEYIRTLLKFVASNTTTQSRGGVAPPYDKVCLRQIARECPNTLQTISFLQVLLDASFVTLLQYPPSHELLRSIMSHIEPEIGLHERMEYIRGALEPFAKAQHRTLKERVEGVPKETPSEWRKRRKRQEPQVALGVGLYRLEELVI</sequence>
<feature type="region of interest" description="Disordered" evidence="1">
    <location>
        <begin position="663"/>
        <end position="797"/>
    </location>
</feature>
<dbReference type="OrthoDB" id="4349954at2759"/>
<dbReference type="GO" id="GO:0003723">
    <property type="term" value="F:RNA binding"/>
    <property type="evidence" value="ECO:0007669"/>
    <property type="project" value="TreeGrafter"/>
</dbReference>
<accession>A0A1B7NF26</accession>
<dbReference type="InterPro" id="IPR042859">
    <property type="entry name" value="NOL11"/>
</dbReference>
<dbReference type="GO" id="GO:0030490">
    <property type="term" value="P:maturation of SSU-rRNA"/>
    <property type="evidence" value="ECO:0007669"/>
    <property type="project" value="InterPro"/>
</dbReference>
<feature type="compositionally biased region" description="Acidic residues" evidence="1">
    <location>
        <begin position="775"/>
        <end position="789"/>
    </location>
</feature>
<dbReference type="GO" id="GO:0005730">
    <property type="term" value="C:nucleolus"/>
    <property type="evidence" value="ECO:0007669"/>
    <property type="project" value="TreeGrafter"/>
</dbReference>
<feature type="region of interest" description="Disordered" evidence="1">
    <location>
        <begin position="597"/>
        <end position="623"/>
    </location>
</feature>
<feature type="compositionally biased region" description="Basic and acidic residues" evidence="1">
    <location>
        <begin position="343"/>
        <end position="358"/>
    </location>
</feature>
<evidence type="ECO:0000313" key="3">
    <source>
        <dbReference type="Proteomes" id="UP000092154"/>
    </source>
</evidence>
<evidence type="ECO:0000313" key="2">
    <source>
        <dbReference type="EMBL" id="OAX43360.1"/>
    </source>
</evidence>
<evidence type="ECO:0000256" key="1">
    <source>
        <dbReference type="SAM" id="MobiDB-lite"/>
    </source>
</evidence>
<feature type="region of interest" description="Disordered" evidence="1">
    <location>
        <begin position="428"/>
        <end position="578"/>
    </location>
</feature>
<protein>
    <submittedName>
        <fullName evidence="2">Uncharacterized protein</fullName>
    </submittedName>
</protein>
<gene>
    <name evidence="2" type="ORF">K503DRAFT_789560</name>
</gene>
<dbReference type="EMBL" id="KV448139">
    <property type="protein sequence ID" value="OAX43360.1"/>
    <property type="molecule type" value="Genomic_DNA"/>
</dbReference>
<feature type="region of interest" description="Disordered" evidence="1">
    <location>
        <begin position="338"/>
        <end position="380"/>
    </location>
</feature>
<proteinExistence type="predicted"/>
<feature type="compositionally biased region" description="Basic and acidic residues" evidence="1">
    <location>
        <begin position="465"/>
        <end position="502"/>
    </location>
</feature>
<dbReference type="InParanoid" id="A0A1B7NF26"/>